<dbReference type="Pfam" id="PF13100">
    <property type="entry name" value="OstA_2"/>
    <property type="match status" value="1"/>
</dbReference>
<dbReference type="InterPro" id="IPR005653">
    <property type="entry name" value="OstA-like_N"/>
</dbReference>
<reference evidence="5" key="1">
    <citation type="submission" date="2022-07" db="EMBL/GenBank/DDBJ databases">
        <title>Isolation, identification, and degradation of a PFOSA degrading strain from sewage treatment plant.</title>
        <authorList>
            <person name="Zhang L."/>
            <person name="Huo Y."/>
        </authorList>
    </citation>
    <scope>NUCLEOTIDE SEQUENCE</scope>
    <source>
        <strain evidence="5">C1</strain>
    </source>
</reference>
<dbReference type="PANTHER" id="PTHR36504">
    <property type="entry name" value="LIPOPOLYSACCHARIDE EXPORT SYSTEM PROTEIN LPTA"/>
    <property type="match status" value="1"/>
</dbReference>
<protein>
    <submittedName>
        <fullName evidence="5">OstA-like protein</fullName>
    </submittedName>
</protein>
<dbReference type="InterPro" id="IPR052037">
    <property type="entry name" value="LPS_export_LptA"/>
</dbReference>
<dbReference type="PANTHER" id="PTHR36504:SF1">
    <property type="entry name" value="LIPOPOLYSACCHARIDE EXPORT SYSTEM PROTEIN LPTA"/>
    <property type="match status" value="1"/>
</dbReference>
<keyword evidence="1 3" id="KW-0732">Signal</keyword>
<evidence type="ECO:0000313" key="6">
    <source>
        <dbReference type="Proteomes" id="UP001059844"/>
    </source>
</evidence>
<keyword evidence="6" id="KW-1185">Reference proteome</keyword>
<dbReference type="EMBL" id="CP101751">
    <property type="protein sequence ID" value="UUC45497.1"/>
    <property type="molecule type" value="Genomic_DNA"/>
</dbReference>
<feature type="region of interest" description="Disordered" evidence="2">
    <location>
        <begin position="520"/>
        <end position="552"/>
    </location>
</feature>
<accession>A0ABY5IVE6</accession>
<feature type="signal peptide" evidence="3">
    <location>
        <begin position="1"/>
        <end position="21"/>
    </location>
</feature>
<proteinExistence type="predicted"/>
<gene>
    <name evidence="5" type="ORF">NOX80_17975</name>
</gene>
<feature type="compositionally biased region" description="Basic residues" evidence="2">
    <location>
        <begin position="542"/>
        <end position="552"/>
    </location>
</feature>
<feature type="domain" description="Organic solvent tolerance-like N-terminal" evidence="4">
    <location>
        <begin position="24"/>
        <end position="180"/>
    </location>
</feature>
<feature type="compositionally biased region" description="Basic and acidic residues" evidence="2">
    <location>
        <begin position="520"/>
        <end position="541"/>
    </location>
</feature>
<evidence type="ECO:0000256" key="1">
    <source>
        <dbReference type="ARBA" id="ARBA00022729"/>
    </source>
</evidence>
<evidence type="ECO:0000256" key="2">
    <source>
        <dbReference type="SAM" id="MobiDB-lite"/>
    </source>
</evidence>
<evidence type="ECO:0000259" key="4">
    <source>
        <dbReference type="Pfam" id="PF13100"/>
    </source>
</evidence>
<feature type="chain" id="PRO_5046289117" evidence="3">
    <location>
        <begin position="22"/>
        <end position="552"/>
    </location>
</feature>
<sequence>MKQFFLFLISFSILCITSATAQEKKTIQIIHTDFTDSNQQEIPGASILTGNVQIEHDGVLISCNKLYFFEKENYAKAFGNVVMNQGDTIYMNSRYAEYNGNEKFAYASGEVSLRSPESTLTTDTLNFDRNTQQAFYNSYGTIINKDNTLKSKSGKYYLNEKKYQFLTAVTVTNPQSVIKSNHLDFYDNSGHAYVFGPSTITSKENVIYTERGFYDTKKDIATLTKNSTIKYDNRLIKGDKIFYDRKRDFSSATDNVKITDTINRMIVKGHYAEVYKKQDSMFITKKALISSFVENDSVYIHAKKLLVTGKQGARIIRGFNNARIFKTDMSGKCDSIHSDQKKGLTQMIGRPVLWNNENQMTGDVIHLIGNNKTEKLDSLKVLNNAFIIQKDTLGTGFNQVKGQDLFGKFKDNKLSTVDLVKNTEKIYYMYNDKNELEMIDKGVSSKIHLELEDNKIQTMTALINPQSESYPPDQFPENARKLRGFIWRGDERIKSKEAIFPEEELAIDTAIQKTALVKELENEKPMEASKETLEYGKPPKKEKAKAKKSKKK</sequence>
<organism evidence="5 6">
    <name type="scientific">Flavobacterium cerinum</name>
    <dbReference type="NCBI Taxonomy" id="2502784"/>
    <lineage>
        <taxon>Bacteria</taxon>
        <taxon>Pseudomonadati</taxon>
        <taxon>Bacteroidota</taxon>
        <taxon>Flavobacteriia</taxon>
        <taxon>Flavobacteriales</taxon>
        <taxon>Flavobacteriaceae</taxon>
        <taxon>Flavobacterium</taxon>
    </lineage>
</organism>
<dbReference type="Gene3D" id="2.60.450.10">
    <property type="entry name" value="Lipopolysaccharide (LPS) transport protein A like domain"/>
    <property type="match status" value="3"/>
</dbReference>
<name>A0ABY5IVE6_9FLAO</name>
<dbReference type="RefSeq" id="WP_256551192.1">
    <property type="nucleotide sequence ID" value="NZ_CP101751.1"/>
</dbReference>
<dbReference type="Proteomes" id="UP001059844">
    <property type="component" value="Chromosome"/>
</dbReference>
<evidence type="ECO:0000313" key="5">
    <source>
        <dbReference type="EMBL" id="UUC45497.1"/>
    </source>
</evidence>
<evidence type="ECO:0000256" key="3">
    <source>
        <dbReference type="SAM" id="SignalP"/>
    </source>
</evidence>